<reference evidence="1" key="1">
    <citation type="submission" date="2019-06" db="EMBL/GenBank/DDBJ databases">
        <authorList>
            <person name="Zheng W."/>
        </authorList>
    </citation>
    <scope>NUCLEOTIDE SEQUENCE</scope>
    <source>
        <strain evidence="1">QDHG01</strain>
    </source>
</reference>
<name>A0A8J8NV96_HALGN</name>
<dbReference type="EMBL" id="RRYP01005316">
    <property type="protein sequence ID" value="TNV82148.1"/>
    <property type="molecule type" value="Genomic_DNA"/>
</dbReference>
<gene>
    <name evidence="1" type="ORF">FGO68_gene17749</name>
</gene>
<dbReference type="Proteomes" id="UP000785679">
    <property type="component" value="Unassembled WGS sequence"/>
</dbReference>
<organism evidence="1 2">
    <name type="scientific">Halteria grandinella</name>
    <dbReference type="NCBI Taxonomy" id="5974"/>
    <lineage>
        <taxon>Eukaryota</taxon>
        <taxon>Sar</taxon>
        <taxon>Alveolata</taxon>
        <taxon>Ciliophora</taxon>
        <taxon>Intramacronucleata</taxon>
        <taxon>Spirotrichea</taxon>
        <taxon>Stichotrichia</taxon>
        <taxon>Sporadotrichida</taxon>
        <taxon>Halteriidae</taxon>
        <taxon>Halteria</taxon>
    </lineage>
</organism>
<evidence type="ECO:0000313" key="2">
    <source>
        <dbReference type="Proteomes" id="UP000785679"/>
    </source>
</evidence>
<evidence type="ECO:0000313" key="1">
    <source>
        <dbReference type="EMBL" id="TNV82148.1"/>
    </source>
</evidence>
<sequence length="714" mass="83081">MSDRVQGIGKIKSKYLIFEMFANAYCFREDVIPYFFTSAQTYRRLFIRNLDLFSITYPFMKPVKVWSPFDIILNLRPLPLKLAIDPQFTITHENIEELEQISQHIILMIPSMSILLREGDEKLIEKIGQWKPKKLSILFEDSGVDFSLIPASVSCLKIYGKPTQSKGTKKLSIQNLKIHTSDHLCMINSVGKQLVPTKRLKWILGTKGWQLSDQALKDIPSTVRIELYVDIMTPGQLQIIDKYPNIKLTAKHCQYQQFDPAVNSTILTHLLPFKLYLDDAVYDCNLNAFLEHPHPVKYIQFDDRDLLQIRLKNVNVLNDNTKELIFEKVSTRRIPLIATIINNCKGVINVRFNHIEGPQMSVNDQDRPYRYPSDNPQKIFDRFYDIWKQIADYYCEHFANEKCLPQFQPFKKHTAEQRITNSQHEALYGSETHIQVSFSLLVNKQVNDFEAYQPLFYRTMRHNFVVVTQSVKERVISYSSSLNSKEKHYSNTVKKKQEVQTYEDGLIIGERYQSQDNYINFKSGAKSLISFSTALFSLQPHLFKPTPLGKLYEDERFNDFIRIYNHFGANYVAKCGGQQKLSVYECSEYLQPILKAIYLSKTTFSSFADCTFFSSKVTAYLIMDFQILTYTTRKENNNQAVLSDTKSIVQRYIMKLCTLESSGTMLVDFMRSMGTVLLRKEVPDLALKELANRVRQLQSTVDHFDYIKEWLVLA</sequence>
<dbReference type="AlphaFoldDB" id="A0A8J8NV96"/>
<accession>A0A8J8NV96</accession>
<protein>
    <submittedName>
        <fullName evidence="1">Uncharacterized protein</fullName>
    </submittedName>
</protein>
<proteinExistence type="predicted"/>
<keyword evidence="2" id="KW-1185">Reference proteome</keyword>
<comment type="caution">
    <text evidence="1">The sequence shown here is derived from an EMBL/GenBank/DDBJ whole genome shotgun (WGS) entry which is preliminary data.</text>
</comment>